<organism evidence="2 3">
    <name type="scientific">Ceraceosorus guamensis</name>
    <dbReference type="NCBI Taxonomy" id="1522189"/>
    <lineage>
        <taxon>Eukaryota</taxon>
        <taxon>Fungi</taxon>
        <taxon>Dikarya</taxon>
        <taxon>Basidiomycota</taxon>
        <taxon>Ustilaginomycotina</taxon>
        <taxon>Exobasidiomycetes</taxon>
        <taxon>Ceraceosorales</taxon>
        <taxon>Ceraceosoraceae</taxon>
        <taxon>Ceraceosorus</taxon>
    </lineage>
</organism>
<dbReference type="InParanoid" id="A0A316VNK5"/>
<feature type="region of interest" description="Disordered" evidence="1">
    <location>
        <begin position="98"/>
        <end position="128"/>
    </location>
</feature>
<proteinExistence type="predicted"/>
<dbReference type="EMBL" id="KZ819581">
    <property type="protein sequence ID" value="PWN38648.1"/>
    <property type="molecule type" value="Genomic_DNA"/>
</dbReference>
<dbReference type="RefSeq" id="XP_025365808.1">
    <property type="nucleotide sequence ID" value="XM_025515068.1"/>
</dbReference>
<sequence>MRRKFESKQHPHVTNFDVIFSEKSSLTGQMERKTGIKMVRFDICEPVSSDSAVHLPSALDMLKEEELENPPGTLYTVPRPHLVLPFDQEFRRMDRLRPALFAPSESRSGKNDGPSESRSGGNDAHRDGLQIEPLRGLHGLTIELSTRNLTRGVPASRTDMLKELGEETMDLSREDEEYFARALERCGKKKRIRSSRMMELQLEEESDEIMDASSSEEEQFATQAHDEHDEARRTASADEVQAAFDALAQHVSQAEGFDVDAMGMECVRDDQDFDFAFDTPHPDTHPDLDVHHGGHGLYVDQQQACANSMDTQSGGAEESCGTCAAEEQDEEVLGLSRGGAMALAEDFWRPLQDPEKYWADISLTRRAESV</sequence>
<protein>
    <submittedName>
        <fullName evidence="2">Uncharacterized protein</fullName>
    </submittedName>
</protein>
<evidence type="ECO:0000256" key="1">
    <source>
        <dbReference type="SAM" id="MobiDB-lite"/>
    </source>
</evidence>
<reference evidence="2 3" key="1">
    <citation type="journal article" date="2018" name="Mol. Biol. Evol.">
        <title>Broad Genomic Sampling Reveals a Smut Pathogenic Ancestry of the Fungal Clade Ustilaginomycotina.</title>
        <authorList>
            <person name="Kijpornyongpan T."/>
            <person name="Mondo S.J."/>
            <person name="Barry K."/>
            <person name="Sandor L."/>
            <person name="Lee J."/>
            <person name="Lipzen A."/>
            <person name="Pangilinan J."/>
            <person name="LaButti K."/>
            <person name="Hainaut M."/>
            <person name="Henrissat B."/>
            <person name="Grigoriev I.V."/>
            <person name="Spatafora J.W."/>
            <person name="Aime M.C."/>
        </authorList>
    </citation>
    <scope>NUCLEOTIDE SEQUENCE [LARGE SCALE GENOMIC DNA]</scope>
    <source>
        <strain evidence="2 3">MCA 4658</strain>
    </source>
</reference>
<dbReference type="AlphaFoldDB" id="A0A316VNK5"/>
<evidence type="ECO:0000313" key="3">
    <source>
        <dbReference type="Proteomes" id="UP000245783"/>
    </source>
</evidence>
<dbReference type="GeneID" id="37036938"/>
<name>A0A316VNK5_9BASI</name>
<evidence type="ECO:0000313" key="2">
    <source>
        <dbReference type="EMBL" id="PWN38648.1"/>
    </source>
</evidence>
<keyword evidence="3" id="KW-1185">Reference proteome</keyword>
<gene>
    <name evidence="2" type="ORF">IE81DRAFT_327278</name>
</gene>
<dbReference type="Proteomes" id="UP000245783">
    <property type="component" value="Unassembled WGS sequence"/>
</dbReference>
<accession>A0A316VNK5</accession>
<dbReference type="STRING" id="1522189.A0A316VNK5"/>